<feature type="region of interest" description="Disordered" evidence="1">
    <location>
        <begin position="248"/>
        <end position="296"/>
    </location>
</feature>
<protein>
    <submittedName>
        <fullName evidence="2">Uncharacterized protein</fullName>
    </submittedName>
</protein>
<feature type="region of interest" description="Disordered" evidence="1">
    <location>
        <begin position="1898"/>
        <end position="1946"/>
    </location>
</feature>
<feature type="compositionally biased region" description="Polar residues" evidence="1">
    <location>
        <begin position="137"/>
        <end position="150"/>
    </location>
</feature>
<name>A0A8H3WIR8_9PEZI</name>
<feature type="region of interest" description="Disordered" evidence="1">
    <location>
        <begin position="2161"/>
        <end position="2194"/>
    </location>
</feature>
<sequence length="2343" mass="263571">METFQADLDVLQNPLISAEEKEWMLDIIFSQIVPYRYHQEPRLFPELAFYGTLLNNRPDFLLIWGFVTRFHTWIYDLAISNSAMADQAIDSLSQMRDSLEIDKLLSEAAIDEAALPEANPSQYPSPPATAAEASVPATPQETPSQASRAQKATEVEAENPRLAAELKKPPTFMYEGTIRDLDHFAEIDAAYNRHMKRQPGMAPTEDQSWPSTPEKCGTHVREMYKAITSTDDFFELRKAKERLLKVRAKADGNTTPQAHGANDHEQTHASESGTKKRKSPQRAGDRPKGLSKADWDLLDDNNSPVDRLSVVIHHKITNIEIEILCWRLLLAAMDAQLGHTMKPLWSGARTVSTWDTYGTFGDRWSAMCKELLDCKILIHSLLRADWFAKFASAPNKERAAKLSNDLLNGRRDIQNQVGREVIREKTTNNEWMASESFELRTKDGQLIHEGGKIADRARRELAKRQRVYQGVQGPVGPGVYQSWVNASVFRPGSQGLSYCPEGNAQHVGYMPERHVSAVGPEYHLDDPIAEHRGGFVGEPYLDPDVSVFAAEYESLFGNMITREAKAKILHVVCDKVIYYRAQDSRIFPPTLFYEILLQNEPQRATMTPLAVRCVKWFHAMSPDDADVPIVRLNDLRVRLTTGVSADSHIVSQSQKGVSRKGAGKRAKIVAHQHPLVASEMEKTATMSYRELIGGMDDFAELERAYSNHIRKHEEDPVSSDQSWPTSPEKERDYIRQAVTAIFDTSHFSEKTSAIEKRAQIADINANRSTLDGTETSSKKRKLEDALMARKKAPKLTSAESTLADGSSSPADQLRAVYSTLIMPDLVWSPSTVDPALLACDTGLGDAACPHQQEILNVDFIGNSAERHATECAAVQWAEIDNEAPSFYTYDHPRKEGVTIHDQNCQDLQDLFGLHIFDPVSAVEQEIIDPEELQGAPQREDQRPLESIYKKGPEPAFIQDVKALQSPDISMEWKKRALTVIFDNVLKYRYRDGDRTFPPVDFYIHLTHNEEDANDIQPLVSRCAEYFHVASQEAADDTIGTLTLLRHAIECPSARPEFGPKAQIAGPSQIQNGHLQASEAQSTSSQATKTSKKPSRTIKTSVRVIDHHVPPLMKETEREYMRILRQESKKTTEDLTWPSDAKHDRRYIRQLVEAIVDLSDFEEKRVALAKKQALDEYDAAEGSGKRKRGGTGHTKPPAPNKSEAVYLNPAKTNSERLEAAVGRIGHERSAGLGDAAIVGWQQYSSLGAHHKIMVRSMLSTEWTTRLAGAPIGERKLKMCNKSVNAKRDVQNKVGRDVLNKASAKLQSSTLKQAEGDQSNSSDVAGERLLADNYVHGLLNLDNHQAIDDEGAYQDPNTPERVQLCPQFSFPFADAGQARRAEVAPELTTRESHDLPLFGLHGGPGGLQDQNGNCAEFEAFSRRLEQLQSDQTSLETKKLMFSVIVDKILPYRYGDGARCFPCVAFYETLLYNEASRDVKKFGVECAAWFGQLTVEEADPYSATVTEYHQSLRSAVSTCQQELTANEKKKTRKSAKTSRITGHQNELLKTELEKPLIIGYDALIDDLEEASILDRAYLQHLRQTSTAHFEDPSWPSTKEKRREYVKQMCEAIFDMRDFQEKKDALEKLAKLEAKRGITTEDDARDEAGSSRKRKLGQEMPKKIPGLSTFDAVAAELETPAYRDILPGWMGIEASLEWRWLPRMGTYHKVTIHSALRGDWLSRLAAGPVGERKMKLGNKSVNSTRDVQNELGRAELKRQKTGARPQSMANCALLFRLSFQHHRVIVHSLLRQNWGDRLRAAPAGEREVRRFHRFVYDHKMSLQSTWESHPLGDMDHEAQFDWPWISQDQIADPNTNPFLLGLLPTENGGAWIANDLPLFLDQRAGADAQVASVCTRNNNLEPLDSSLHDSPRQPTGSALVTASVPASATPLPTDNVGRNSYSPQELHNDRSCENAEDPLLIFLNEVMDEQTSLEGRKVVFGVIVDKVFPYRFNDGSRAFPSVDFYETLLHNEPNPDIRRFGRDVAFWLGNMSADIVDHYVKIITEYNNALKATYPEGPQQPERVKPTKRSGKAKQITDHQDVLLKNELQTSLTFAYRGIIDDTNRAVALGKAYERHFRQESKPREDDPTWPTTKEKRRAYVKQMYEAIVDTSCFQEKTDALRKKAQLDSKQDSPDIVGSTAGEAVNKPGPSLKRKRGQDNIKKIAGISHTDSVYVNPDSTPADLLRAAARCDLSDVEVELNSAMDCQKGWELRLRWTGDSCPKWERYESFADRWENMCSNMQNHKVMLHSALRGDWTHRLAAGPAAERKLKINNKQLNATRDIQNQVGRESIKRRKLAEKAPDQIGE</sequence>
<feature type="compositionally biased region" description="Basic and acidic residues" evidence="1">
    <location>
        <begin position="2334"/>
        <end position="2343"/>
    </location>
</feature>
<organism evidence="2 3">
    <name type="scientific">Colletotrichum asianum</name>
    <dbReference type="NCBI Taxonomy" id="702518"/>
    <lineage>
        <taxon>Eukaryota</taxon>
        <taxon>Fungi</taxon>
        <taxon>Dikarya</taxon>
        <taxon>Ascomycota</taxon>
        <taxon>Pezizomycotina</taxon>
        <taxon>Sordariomycetes</taxon>
        <taxon>Hypocreomycetidae</taxon>
        <taxon>Glomerellales</taxon>
        <taxon>Glomerellaceae</taxon>
        <taxon>Colletotrichum</taxon>
        <taxon>Colletotrichum gloeosporioides species complex</taxon>
    </lineage>
</organism>
<reference evidence="2 3" key="1">
    <citation type="submission" date="2019-12" db="EMBL/GenBank/DDBJ databases">
        <title>A genome sequence resource for the geographically widespread anthracnose pathogen Colletotrichum asianum.</title>
        <authorList>
            <person name="Meng Y."/>
        </authorList>
    </citation>
    <scope>NUCLEOTIDE SEQUENCE [LARGE SCALE GENOMIC DNA]</scope>
    <source>
        <strain evidence="2 3">ICMP 18580</strain>
    </source>
</reference>
<feature type="compositionally biased region" description="Polar residues" evidence="1">
    <location>
        <begin position="1908"/>
        <end position="1941"/>
    </location>
</feature>
<feature type="region of interest" description="Disordered" evidence="1">
    <location>
        <begin position="2324"/>
        <end position="2343"/>
    </location>
</feature>
<feature type="compositionally biased region" description="Polar residues" evidence="1">
    <location>
        <begin position="1065"/>
        <end position="1074"/>
    </location>
</feature>
<comment type="caution">
    <text evidence="2">The sequence shown here is derived from an EMBL/GenBank/DDBJ whole genome shotgun (WGS) entry which is preliminary data.</text>
</comment>
<dbReference type="EMBL" id="WOWK01000021">
    <property type="protein sequence ID" value="KAF0327709.1"/>
    <property type="molecule type" value="Genomic_DNA"/>
</dbReference>
<evidence type="ECO:0000313" key="2">
    <source>
        <dbReference type="EMBL" id="KAF0327709.1"/>
    </source>
</evidence>
<keyword evidence="3" id="KW-1185">Reference proteome</keyword>
<evidence type="ECO:0000313" key="3">
    <source>
        <dbReference type="Proteomes" id="UP000434172"/>
    </source>
</evidence>
<feature type="region of interest" description="Disordered" evidence="1">
    <location>
        <begin position="2050"/>
        <end position="2072"/>
    </location>
</feature>
<feature type="region of interest" description="Disordered" evidence="1">
    <location>
        <begin position="1176"/>
        <end position="1202"/>
    </location>
</feature>
<feature type="region of interest" description="Disordered" evidence="1">
    <location>
        <begin position="117"/>
        <end position="158"/>
    </location>
</feature>
<accession>A0A8H3WIR8</accession>
<gene>
    <name evidence="2" type="ORF">GQ607_004918</name>
</gene>
<feature type="compositionally biased region" description="Basic and acidic residues" evidence="1">
    <location>
        <begin position="283"/>
        <end position="295"/>
    </location>
</feature>
<dbReference type="Proteomes" id="UP000434172">
    <property type="component" value="Unassembled WGS sequence"/>
</dbReference>
<dbReference type="OrthoDB" id="4851482at2759"/>
<evidence type="ECO:0000256" key="1">
    <source>
        <dbReference type="SAM" id="MobiDB-lite"/>
    </source>
</evidence>
<feature type="compositionally biased region" description="Low complexity" evidence="1">
    <location>
        <begin position="1075"/>
        <end position="1088"/>
    </location>
</feature>
<proteinExistence type="predicted"/>
<feature type="region of interest" description="Disordered" evidence="1">
    <location>
        <begin position="709"/>
        <end position="730"/>
    </location>
</feature>
<feature type="region of interest" description="Disordered" evidence="1">
    <location>
        <begin position="1064"/>
        <end position="1097"/>
    </location>
</feature>